<dbReference type="EMBL" id="DS572697">
    <property type="protein sequence ID" value="EGY19964.1"/>
    <property type="molecule type" value="Genomic_DNA"/>
</dbReference>
<evidence type="ECO:0000256" key="1">
    <source>
        <dbReference type="SAM" id="MobiDB-lite"/>
    </source>
</evidence>
<dbReference type="RefSeq" id="XP_009656304.1">
    <property type="nucleotide sequence ID" value="XM_009658009.1"/>
</dbReference>
<feature type="compositionally biased region" description="Basic and acidic residues" evidence="1">
    <location>
        <begin position="93"/>
        <end position="112"/>
    </location>
</feature>
<dbReference type="HOGENOM" id="CLU_1662159_0_0_1"/>
<feature type="region of interest" description="Disordered" evidence="1">
    <location>
        <begin position="58"/>
        <end position="117"/>
    </location>
</feature>
<protein>
    <submittedName>
        <fullName evidence="2">Uncharacterized protein</fullName>
    </submittedName>
</protein>
<proteinExistence type="predicted"/>
<dbReference type="Proteomes" id="UP000001611">
    <property type="component" value="Chromosome 7"/>
</dbReference>
<evidence type="ECO:0000313" key="3">
    <source>
        <dbReference type="Proteomes" id="UP000001611"/>
    </source>
</evidence>
<organism evidence="2 3">
    <name type="scientific">Verticillium dahliae (strain VdLs.17 / ATCC MYA-4575 / FGSC 10137)</name>
    <name type="common">Verticillium wilt</name>
    <dbReference type="NCBI Taxonomy" id="498257"/>
    <lineage>
        <taxon>Eukaryota</taxon>
        <taxon>Fungi</taxon>
        <taxon>Dikarya</taxon>
        <taxon>Ascomycota</taxon>
        <taxon>Pezizomycotina</taxon>
        <taxon>Sordariomycetes</taxon>
        <taxon>Hypocreomycetidae</taxon>
        <taxon>Glomerellales</taxon>
        <taxon>Plectosphaerellaceae</taxon>
        <taxon>Verticillium</taxon>
    </lineage>
</organism>
<reference evidence="2 3" key="1">
    <citation type="submission" date="2008-03" db="EMBL/GenBank/DDBJ databases">
        <title>The Genome Sequence of Verticillium dahliae VdLs.17.</title>
        <authorList>
            <consortium name="The Broad Institute Genome Sequencing Platform"/>
            <person name="Ma L.-J.J."/>
            <person name="Klosterman S.J."/>
            <person name="Subbarao K."/>
            <person name="Dobinson K."/>
            <person name="Veronese P."/>
            <person name="Kang S."/>
            <person name="Gold S.E."/>
            <person name="Young S."/>
            <person name="Jaffe D."/>
            <person name="Gnerre S."/>
            <person name="Berlin A."/>
            <person name="Heiman D."/>
            <person name="Hepburn T."/>
            <person name="Sykes S."/>
            <person name="Alvarado L."/>
            <person name="Kodira C.D."/>
            <person name="Lander E."/>
            <person name="Galagan J."/>
            <person name="Nusbaum C."/>
            <person name="Birren B."/>
        </authorList>
    </citation>
    <scope>NUCLEOTIDE SEQUENCE [LARGE SCALE GENOMIC DNA]</scope>
    <source>
        <strain evidence="3">VdLs.17 / ATCC MYA-4575 / FGSC 10137</strain>
    </source>
</reference>
<sequence>MARARLFVDVRQPLPATIDFKAHQWQSDAGAEQVFPAGCRRGSTTARLRSMESLFNKARRGDAKHGRARGGVFANAASTTYGPSPALGNRNQKRADSRTDDQLAHPHMDKGRGQVYAPKTLGAPSNRLMGGISPNKVRDVPLSNCCKASIVGAHPQSQP</sequence>
<evidence type="ECO:0000313" key="2">
    <source>
        <dbReference type="EMBL" id="EGY19964.1"/>
    </source>
</evidence>
<keyword evidence="3" id="KW-1185">Reference proteome</keyword>
<dbReference type="AlphaFoldDB" id="G2WWJ4"/>
<dbReference type="InParanoid" id="G2WWJ4"/>
<gene>
    <name evidence="2" type="ORF">VDAG_01980</name>
</gene>
<name>G2WWJ4_VERDV</name>
<dbReference type="GeneID" id="20703443"/>
<accession>G2WWJ4</accession>
<dbReference type="KEGG" id="vda:VDAG_01980"/>